<dbReference type="KEGG" id="xor:XOC_2416"/>
<dbReference type="EMBL" id="CP003057">
    <property type="protein sequence ID" value="AEQ96549.1"/>
    <property type="molecule type" value="Genomic_DNA"/>
</dbReference>
<evidence type="ECO:0000313" key="2">
    <source>
        <dbReference type="Proteomes" id="UP000008851"/>
    </source>
</evidence>
<protein>
    <submittedName>
        <fullName evidence="1">Uncharacterized protein</fullName>
    </submittedName>
</protein>
<dbReference type="AlphaFoldDB" id="G7TFJ2"/>
<proteinExistence type="predicted"/>
<dbReference type="Proteomes" id="UP000008851">
    <property type="component" value="Chromosome"/>
</dbReference>
<name>G7TFJ2_XANOB</name>
<evidence type="ECO:0000313" key="1">
    <source>
        <dbReference type="EMBL" id="AEQ96549.1"/>
    </source>
</evidence>
<dbReference type="HOGENOM" id="CLU_3298678_0_0_6"/>
<accession>G7TFJ2</accession>
<gene>
    <name evidence="1" type="ORF">XOC_2416</name>
</gene>
<reference evidence="1 2" key="1">
    <citation type="journal article" date="2011" name="J. Bacteriol.">
        <title>Two new complete genome sequences offer insight into host and tissue specificity of plant pathogenic Xanthomonas spp.</title>
        <authorList>
            <person name="Bogdanove A.J."/>
            <person name="Koebnik R."/>
            <person name="Lu H."/>
            <person name="Furutani A."/>
            <person name="Angiuoli S.V."/>
            <person name="Patil P.B."/>
            <person name="Van Sluys M.A."/>
            <person name="Ryan R.P."/>
            <person name="Meyer D.F."/>
            <person name="Han S.W."/>
            <person name="Aparna G."/>
            <person name="Rajaram M."/>
            <person name="Delcher A.L."/>
            <person name="Phillippy A.M."/>
            <person name="Puiu D."/>
            <person name="Schatz M.C."/>
            <person name="Shumway M."/>
            <person name="Sommer D.D."/>
            <person name="Trapnell C."/>
            <person name="Benahmed F."/>
            <person name="Dimitrov G."/>
            <person name="Madupu R."/>
            <person name="Radune D."/>
            <person name="Sullivan S."/>
            <person name="Jha G."/>
            <person name="Ishihara H."/>
            <person name="Lee S.W."/>
            <person name="Pandey A."/>
            <person name="Sharma V."/>
            <person name="Sriariyanun M."/>
            <person name="Szurek B."/>
            <person name="Vera-Cruz C.M."/>
            <person name="Dorman K.S."/>
            <person name="Ronald P.C."/>
            <person name="Verdier V."/>
            <person name="Dow J.M."/>
            <person name="Sonti R.V."/>
            <person name="Tsuge S."/>
            <person name="Brendel V.P."/>
            <person name="Rabinowicz P.D."/>
            <person name="Leach J.E."/>
            <person name="White F.F."/>
            <person name="Salzberg S.L."/>
        </authorList>
    </citation>
    <scope>NUCLEOTIDE SEQUENCE [LARGE SCALE GENOMIC DNA]</scope>
    <source>
        <strain evidence="1 2">BLS256</strain>
    </source>
</reference>
<sequence>MRGAFEALQLREVVAWKENVSVSASGGRTLRCGTWTRRRR</sequence>
<organism evidence="1 2">
    <name type="scientific">Xanthomonas oryzae pv. oryzicola (strain BLS256)</name>
    <dbReference type="NCBI Taxonomy" id="383407"/>
    <lineage>
        <taxon>Bacteria</taxon>
        <taxon>Pseudomonadati</taxon>
        <taxon>Pseudomonadota</taxon>
        <taxon>Gammaproteobacteria</taxon>
        <taxon>Lysobacterales</taxon>
        <taxon>Lysobacteraceae</taxon>
        <taxon>Xanthomonas</taxon>
    </lineage>
</organism>